<evidence type="ECO:0000256" key="1">
    <source>
        <dbReference type="SAM" id="SignalP"/>
    </source>
</evidence>
<protein>
    <recommendedName>
        <fullName evidence="4">Outer membrane protein beta-barrel domain-containing protein</fullName>
    </recommendedName>
</protein>
<gene>
    <name evidence="2" type="ORF">ACFPIB_09400</name>
</gene>
<dbReference type="RefSeq" id="WP_378017189.1">
    <property type="nucleotide sequence ID" value="NZ_JBHSKT010000004.1"/>
</dbReference>
<sequence length="235" mass="25542">MKKVMLFCGLVLAATLSKAQQMKYLVGANTGVFTLHGPSTEKVSSINAYSLSAEKGYTNNPFSSNLGGAYGVSAQVQRFTKGRLVFGAGLGYEFMQNNMEINQVYGPNGNMPVAAKGRSTVTYQFINVNPFIGYRFALDCLQLELTAGADIATPLKAHEEGEATDHNGNSVKTSLDRTLEITDIRERLQATAYYKKTGLTISYSNGLSNYLTGWVGGTNLAYSRVLRIGLVYKIN</sequence>
<evidence type="ECO:0008006" key="4">
    <source>
        <dbReference type="Google" id="ProtNLM"/>
    </source>
</evidence>
<feature type="chain" id="PRO_5046989542" description="Outer membrane protein beta-barrel domain-containing protein" evidence="1">
    <location>
        <begin position="20"/>
        <end position="235"/>
    </location>
</feature>
<proteinExistence type="predicted"/>
<dbReference type="EMBL" id="JBHSKT010000004">
    <property type="protein sequence ID" value="MFC5270824.1"/>
    <property type="molecule type" value="Genomic_DNA"/>
</dbReference>
<evidence type="ECO:0000313" key="2">
    <source>
        <dbReference type="EMBL" id="MFC5270824.1"/>
    </source>
</evidence>
<feature type="signal peptide" evidence="1">
    <location>
        <begin position="1"/>
        <end position="19"/>
    </location>
</feature>
<name>A0ABW0ED28_9BACT</name>
<accession>A0ABW0ED28</accession>
<evidence type="ECO:0000313" key="3">
    <source>
        <dbReference type="Proteomes" id="UP001596161"/>
    </source>
</evidence>
<keyword evidence="3" id="KW-1185">Reference proteome</keyword>
<comment type="caution">
    <text evidence="2">The sequence shown here is derived from an EMBL/GenBank/DDBJ whole genome shotgun (WGS) entry which is preliminary data.</text>
</comment>
<reference evidence="3" key="1">
    <citation type="journal article" date="2019" name="Int. J. Syst. Evol. Microbiol.">
        <title>The Global Catalogue of Microorganisms (GCM) 10K type strain sequencing project: providing services to taxonomists for standard genome sequencing and annotation.</title>
        <authorList>
            <consortium name="The Broad Institute Genomics Platform"/>
            <consortium name="The Broad Institute Genome Sequencing Center for Infectious Disease"/>
            <person name="Wu L."/>
            <person name="Ma J."/>
        </authorList>
    </citation>
    <scope>NUCLEOTIDE SEQUENCE [LARGE SCALE GENOMIC DNA]</scope>
    <source>
        <strain evidence="3">KACC 12602</strain>
    </source>
</reference>
<keyword evidence="1" id="KW-0732">Signal</keyword>
<dbReference type="Proteomes" id="UP001596161">
    <property type="component" value="Unassembled WGS sequence"/>
</dbReference>
<organism evidence="2 3">
    <name type="scientific">Adhaeribacter terreus</name>
    <dbReference type="NCBI Taxonomy" id="529703"/>
    <lineage>
        <taxon>Bacteria</taxon>
        <taxon>Pseudomonadati</taxon>
        <taxon>Bacteroidota</taxon>
        <taxon>Cytophagia</taxon>
        <taxon>Cytophagales</taxon>
        <taxon>Hymenobacteraceae</taxon>
        <taxon>Adhaeribacter</taxon>
    </lineage>
</organism>